<evidence type="ECO:0000256" key="2">
    <source>
        <dbReference type="ARBA" id="ARBA00008133"/>
    </source>
</evidence>
<dbReference type="Gene3D" id="3.40.50.10090">
    <property type="match status" value="2"/>
</dbReference>
<evidence type="ECO:0000259" key="10">
    <source>
        <dbReference type="Pfam" id="PF02602"/>
    </source>
</evidence>
<dbReference type="EMBL" id="PTJE01000001">
    <property type="protein sequence ID" value="PPK96881.1"/>
    <property type="molecule type" value="Genomic_DNA"/>
</dbReference>
<dbReference type="PANTHER" id="PTHR38042:SF1">
    <property type="entry name" value="UROPORPHYRINOGEN-III SYNTHASE, CHLOROPLASTIC"/>
    <property type="match status" value="1"/>
</dbReference>
<feature type="domain" description="Tetrapyrrole biosynthesis uroporphyrinogen III synthase" evidence="10">
    <location>
        <begin position="30"/>
        <end position="206"/>
    </location>
</feature>
<evidence type="ECO:0000256" key="5">
    <source>
        <dbReference type="ARBA" id="ARBA00023244"/>
    </source>
</evidence>
<evidence type="ECO:0000256" key="7">
    <source>
        <dbReference type="ARBA" id="ARBA00040167"/>
    </source>
</evidence>
<dbReference type="EC" id="4.2.1.75" evidence="3 9"/>
<comment type="caution">
    <text evidence="11">The sequence shown here is derived from an EMBL/GenBank/DDBJ whole genome shotgun (WGS) entry which is preliminary data.</text>
</comment>
<keyword evidence="12" id="KW-1185">Reference proteome</keyword>
<evidence type="ECO:0000256" key="1">
    <source>
        <dbReference type="ARBA" id="ARBA00004772"/>
    </source>
</evidence>
<evidence type="ECO:0000256" key="6">
    <source>
        <dbReference type="ARBA" id="ARBA00037589"/>
    </source>
</evidence>
<dbReference type="RefSeq" id="WP_104514411.1">
    <property type="nucleotide sequence ID" value="NZ_MQVW01000027.1"/>
</dbReference>
<dbReference type="PANTHER" id="PTHR38042">
    <property type="entry name" value="UROPORPHYRINOGEN-III SYNTHASE, CHLOROPLASTIC"/>
    <property type="match status" value="1"/>
</dbReference>
<sequence>MKNSLLSTKTLTPAQQELVLNTGIGLTHYNILRTKPIVIKDDINWDHIIITSKNAIPALLPYLNQIKNIYCVGNQTAALLQENGLHPNYTAQNAADLAVELTSTYSGENFYYLCSEQRRDELPAFFLDKKIPLKEVFVYSSIAVMKSFDRIFAAIAFYSPRGVHAFAKANPNNKPLIAVCIGETTASTARLYYKNIAVANKQTIENTLITAIKALRND</sequence>
<dbReference type="CDD" id="cd06578">
    <property type="entry name" value="HemD"/>
    <property type="match status" value="1"/>
</dbReference>
<evidence type="ECO:0000256" key="3">
    <source>
        <dbReference type="ARBA" id="ARBA00013109"/>
    </source>
</evidence>
<evidence type="ECO:0000313" key="11">
    <source>
        <dbReference type="EMBL" id="PPK96881.1"/>
    </source>
</evidence>
<dbReference type="InterPro" id="IPR003754">
    <property type="entry name" value="4pyrrol_synth_uPrphyn_synth"/>
</dbReference>
<dbReference type="OrthoDB" id="1523900at2"/>
<name>A0A2S6IRS4_9FLAO</name>
<dbReference type="GO" id="GO:0004852">
    <property type="term" value="F:uroporphyrinogen-III synthase activity"/>
    <property type="evidence" value="ECO:0007669"/>
    <property type="project" value="UniProtKB-UniRule"/>
</dbReference>
<proteinExistence type="inferred from homology"/>
<dbReference type="Pfam" id="PF02602">
    <property type="entry name" value="HEM4"/>
    <property type="match status" value="1"/>
</dbReference>
<evidence type="ECO:0000256" key="4">
    <source>
        <dbReference type="ARBA" id="ARBA00023239"/>
    </source>
</evidence>
<comment type="pathway">
    <text evidence="1 9">Porphyrin-containing compound metabolism; protoporphyrin-IX biosynthesis; coproporphyrinogen-III from 5-aminolevulinate: step 3/4.</text>
</comment>
<keyword evidence="4 9" id="KW-0456">Lyase</keyword>
<reference evidence="11 12" key="1">
    <citation type="submission" date="2018-02" db="EMBL/GenBank/DDBJ databases">
        <title>Genomic Encyclopedia of Archaeal and Bacterial Type Strains, Phase II (KMG-II): from individual species to whole genera.</title>
        <authorList>
            <person name="Goeker M."/>
        </authorList>
    </citation>
    <scope>NUCLEOTIDE SEQUENCE [LARGE SCALE GENOMIC DNA]</scope>
    <source>
        <strain evidence="11 12">DSM 16809</strain>
    </source>
</reference>
<dbReference type="GO" id="GO:0006782">
    <property type="term" value="P:protoporphyrinogen IX biosynthetic process"/>
    <property type="evidence" value="ECO:0007669"/>
    <property type="project" value="UniProtKB-UniRule"/>
</dbReference>
<protein>
    <recommendedName>
        <fullName evidence="7 9">Uroporphyrinogen-III synthase</fullName>
        <ecNumber evidence="3 9">4.2.1.75</ecNumber>
    </recommendedName>
</protein>
<dbReference type="InterPro" id="IPR036108">
    <property type="entry name" value="4pyrrol_syn_uPrphyn_synt_sf"/>
</dbReference>
<comment type="function">
    <text evidence="6 9">Catalyzes cyclization of the linear tetrapyrrole, hydroxymethylbilane, to the macrocyclic uroporphyrinogen III.</text>
</comment>
<dbReference type="AlphaFoldDB" id="A0A2S6IRS4"/>
<evidence type="ECO:0000256" key="9">
    <source>
        <dbReference type="RuleBase" id="RU366031"/>
    </source>
</evidence>
<organism evidence="11 12">
    <name type="scientific">Nonlabens xylanidelens</name>
    <dbReference type="NCBI Taxonomy" id="191564"/>
    <lineage>
        <taxon>Bacteria</taxon>
        <taxon>Pseudomonadati</taxon>
        <taxon>Bacteroidota</taxon>
        <taxon>Flavobacteriia</taxon>
        <taxon>Flavobacteriales</taxon>
        <taxon>Flavobacteriaceae</taxon>
        <taxon>Nonlabens</taxon>
    </lineage>
</organism>
<gene>
    <name evidence="11" type="ORF">LY01_00706</name>
</gene>
<keyword evidence="5 9" id="KW-0627">Porphyrin biosynthesis</keyword>
<comment type="catalytic activity">
    <reaction evidence="8 9">
        <text>hydroxymethylbilane = uroporphyrinogen III + H2O</text>
        <dbReference type="Rhea" id="RHEA:18965"/>
        <dbReference type="ChEBI" id="CHEBI:15377"/>
        <dbReference type="ChEBI" id="CHEBI:57308"/>
        <dbReference type="ChEBI" id="CHEBI:57845"/>
        <dbReference type="EC" id="4.2.1.75"/>
    </reaction>
</comment>
<comment type="similarity">
    <text evidence="2 9">Belongs to the uroporphyrinogen-III synthase family.</text>
</comment>
<dbReference type="GO" id="GO:0006780">
    <property type="term" value="P:uroporphyrinogen III biosynthetic process"/>
    <property type="evidence" value="ECO:0007669"/>
    <property type="project" value="UniProtKB-UniRule"/>
</dbReference>
<evidence type="ECO:0000313" key="12">
    <source>
        <dbReference type="Proteomes" id="UP000239002"/>
    </source>
</evidence>
<accession>A0A2S6IRS4</accession>
<dbReference type="InterPro" id="IPR039793">
    <property type="entry name" value="UROS/Hem4"/>
</dbReference>
<dbReference type="SUPFAM" id="SSF69618">
    <property type="entry name" value="HemD-like"/>
    <property type="match status" value="1"/>
</dbReference>
<evidence type="ECO:0000256" key="8">
    <source>
        <dbReference type="ARBA" id="ARBA00048617"/>
    </source>
</evidence>
<dbReference type="Proteomes" id="UP000239002">
    <property type="component" value="Unassembled WGS sequence"/>
</dbReference>